<proteinExistence type="predicted"/>
<dbReference type="Proteomes" id="UP000008984">
    <property type="component" value="Unassembled WGS sequence"/>
</dbReference>
<name>G0RB94_HYPJQ</name>
<gene>
    <name evidence="1" type="ORF">TRIREDRAFT_104576</name>
</gene>
<protein>
    <submittedName>
        <fullName evidence="1">Predicted protein</fullName>
    </submittedName>
</protein>
<dbReference type="EMBL" id="GL985058">
    <property type="protein sequence ID" value="EGR51564.1"/>
    <property type="molecule type" value="Genomic_DNA"/>
</dbReference>
<dbReference type="KEGG" id="tre:TRIREDRAFT_104576"/>
<dbReference type="GeneID" id="18480879"/>
<reference evidence="1 2" key="1">
    <citation type="journal article" date="2008" name="Nat. Biotechnol.">
        <title>Genome sequencing and analysis of the biomass-degrading fungus Trichoderma reesei (syn. Hypocrea jecorina).</title>
        <authorList>
            <person name="Martinez D."/>
            <person name="Berka R.M."/>
            <person name="Henrissat B."/>
            <person name="Saloheimo M."/>
            <person name="Arvas M."/>
            <person name="Baker S.E."/>
            <person name="Chapman J."/>
            <person name="Chertkov O."/>
            <person name="Coutinho P.M."/>
            <person name="Cullen D."/>
            <person name="Danchin E.G."/>
            <person name="Grigoriev I.V."/>
            <person name="Harris P."/>
            <person name="Jackson M."/>
            <person name="Kubicek C.P."/>
            <person name="Han C.S."/>
            <person name="Ho I."/>
            <person name="Larrondo L.F."/>
            <person name="de Leon A.L."/>
            <person name="Magnuson J.K."/>
            <person name="Merino S."/>
            <person name="Misra M."/>
            <person name="Nelson B."/>
            <person name="Putnam N."/>
            <person name="Robbertse B."/>
            <person name="Salamov A.A."/>
            <person name="Schmoll M."/>
            <person name="Terry A."/>
            <person name="Thayer N."/>
            <person name="Westerholm-Parvinen A."/>
            <person name="Schoch C.L."/>
            <person name="Yao J."/>
            <person name="Barabote R."/>
            <person name="Nelson M.A."/>
            <person name="Detter C."/>
            <person name="Bruce D."/>
            <person name="Kuske C.R."/>
            <person name="Xie G."/>
            <person name="Richardson P."/>
            <person name="Rokhsar D.S."/>
            <person name="Lucas S.M."/>
            <person name="Rubin E.M."/>
            <person name="Dunn-Coleman N."/>
            <person name="Ward M."/>
            <person name="Brettin T.S."/>
        </authorList>
    </citation>
    <scope>NUCLEOTIDE SEQUENCE [LARGE SCALE GENOMIC DNA]</scope>
    <source>
        <strain evidence="1 2">QM6a</strain>
    </source>
</reference>
<organism evidence="2">
    <name type="scientific">Hypocrea jecorina (strain QM6a)</name>
    <name type="common">Trichoderma reesei</name>
    <dbReference type="NCBI Taxonomy" id="431241"/>
    <lineage>
        <taxon>Eukaryota</taxon>
        <taxon>Fungi</taxon>
        <taxon>Dikarya</taxon>
        <taxon>Ascomycota</taxon>
        <taxon>Pezizomycotina</taxon>
        <taxon>Sordariomycetes</taxon>
        <taxon>Hypocreomycetidae</taxon>
        <taxon>Hypocreales</taxon>
        <taxon>Hypocreaceae</taxon>
        <taxon>Trichoderma</taxon>
    </lineage>
</organism>
<dbReference type="AlphaFoldDB" id="G0RB94"/>
<keyword evidence="2" id="KW-1185">Reference proteome</keyword>
<evidence type="ECO:0000313" key="1">
    <source>
        <dbReference type="EMBL" id="EGR51564.1"/>
    </source>
</evidence>
<sequence>MPSAIKKQVNIKLSINKAVNYLKHITKAFNKNIKFKEEEEAALPIKITLIIYSMLYYKSNLNYCRQLNYIYYLAVIKGKVKNYLIRGTKFKKKVLVKILISAYKIYKRLRNFNINYISYSYKNNILVT</sequence>
<dbReference type="VEuPathDB" id="FungiDB:TRIREDRAFT_104576"/>
<accession>G0RB94</accession>
<dbReference type="RefSeq" id="XP_006963024.1">
    <property type="nucleotide sequence ID" value="XM_006962962.1"/>
</dbReference>
<dbReference type="HOGENOM" id="CLU_1959876_0_0_1"/>
<evidence type="ECO:0000313" key="2">
    <source>
        <dbReference type="Proteomes" id="UP000008984"/>
    </source>
</evidence>